<dbReference type="PANTHER" id="PTHR23522:SF10">
    <property type="entry name" value="3-PHENYLPROPIONIC ACID TRANSPORTER-RELATED"/>
    <property type="match status" value="1"/>
</dbReference>
<evidence type="ECO:0000256" key="6">
    <source>
        <dbReference type="ARBA" id="ARBA00022989"/>
    </source>
</evidence>
<evidence type="ECO:0000256" key="2">
    <source>
        <dbReference type="ARBA" id="ARBA00022448"/>
    </source>
</evidence>
<proteinExistence type="predicted"/>
<evidence type="ECO:0000259" key="9">
    <source>
        <dbReference type="PROSITE" id="PS50850"/>
    </source>
</evidence>
<keyword evidence="7 8" id="KW-0472">Membrane</keyword>
<dbReference type="NCBIfam" id="NF007077">
    <property type="entry name" value="PRK09528.1"/>
    <property type="match status" value="1"/>
</dbReference>
<evidence type="ECO:0000313" key="12">
    <source>
        <dbReference type="EMBL" id="MDI9091685.1"/>
    </source>
</evidence>
<dbReference type="InterPro" id="IPR000576">
    <property type="entry name" value="LacY/RafB_perm_fam"/>
</dbReference>
<dbReference type="RefSeq" id="WP_004253175.1">
    <property type="nucleotide sequence ID" value="NZ_ABDWLN020000008.1"/>
</dbReference>
<keyword evidence="5 8" id="KW-0812">Transmembrane</keyword>
<accession>A0A264VY99</accession>
<dbReference type="EMBL" id="JAHWLI010000003">
    <property type="protein sequence ID" value="MBW3115187.1"/>
    <property type="molecule type" value="Genomic_DNA"/>
</dbReference>
<dbReference type="Proteomes" id="UP001155882">
    <property type="component" value="Unassembled WGS sequence"/>
</dbReference>
<evidence type="ECO:0000313" key="11">
    <source>
        <dbReference type="EMBL" id="MBW3115187.1"/>
    </source>
</evidence>
<evidence type="ECO:0000256" key="1">
    <source>
        <dbReference type="ARBA" id="ARBA00004429"/>
    </source>
</evidence>
<reference evidence="12" key="4">
    <citation type="submission" date="2022-10" db="EMBL/GenBank/DDBJ databases">
        <title>Bacterial isolates recovered from the One Health project in Brazil.</title>
        <authorList>
            <person name="Valiatti T.B."/>
            <person name="Santos F."/>
            <person name="Cayo R."/>
            <person name="Gales A.C."/>
        </authorList>
    </citation>
    <scope>NUCLEOTIDE SEQUENCE</scope>
    <source>
        <strain evidence="12">PVR188</strain>
    </source>
</reference>
<dbReference type="PANTHER" id="PTHR23522">
    <property type="entry name" value="BLL5896 PROTEIN"/>
    <property type="match status" value="1"/>
</dbReference>
<keyword evidence="2" id="KW-0813">Transport</keyword>
<evidence type="ECO:0000256" key="8">
    <source>
        <dbReference type="SAM" id="Phobius"/>
    </source>
</evidence>
<protein>
    <submittedName>
        <fullName evidence="10">Lactose-proton symport</fullName>
    </submittedName>
    <submittedName>
        <fullName evidence="13">MFS transporter</fullName>
    </submittedName>
</protein>
<dbReference type="EMBL" id="CAHPSF010000002">
    <property type="protein sequence ID" value="CAB5675714.1"/>
    <property type="molecule type" value="Genomic_DNA"/>
</dbReference>
<evidence type="ECO:0000313" key="10">
    <source>
        <dbReference type="EMBL" id="CAB5675714.1"/>
    </source>
</evidence>
<feature type="transmembrane region" description="Helical" evidence="8">
    <location>
        <begin position="167"/>
        <end position="186"/>
    </location>
</feature>
<evidence type="ECO:0000256" key="4">
    <source>
        <dbReference type="ARBA" id="ARBA00022519"/>
    </source>
</evidence>
<dbReference type="EMBL" id="JAOWIN010000001">
    <property type="protein sequence ID" value="MDI9091685.1"/>
    <property type="molecule type" value="Genomic_DNA"/>
</dbReference>
<feature type="transmembrane region" description="Helical" evidence="8">
    <location>
        <begin position="76"/>
        <end position="97"/>
    </location>
</feature>
<feature type="transmembrane region" description="Helical" evidence="8">
    <location>
        <begin position="103"/>
        <end position="124"/>
    </location>
</feature>
<feature type="transmembrane region" description="Helical" evidence="8">
    <location>
        <begin position="219"/>
        <end position="235"/>
    </location>
</feature>
<reference evidence="13 14" key="1">
    <citation type="submission" date="2017-07" db="EMBL/GenBank/DDBJ databases">
        <title>blaIMP-27 on transferable plasmids in Proteus mirabilis and Providencia rettgeri.</title>
        <authorList>
            <person name="Potter R."/>
        </authorList>
    </citation>
    <scope>NUCLEOTIDE SEQUENCE [LARGE SCALE GENOMIC DNA]</scope>
    <source>
        <strain evidence="13 14">PR1</strain>
    </source>
</reference>
<dbReference type="STRING" id="587.RB151_025750"/>
<dbReference type="InterPro" id="IPR020846">
    <property type="entry name" value="MFS_dom"/>
</dbReference>
<sequence length="427" mass="47343">MNRGSRKYYASLSALLFFFFFTWSSTFSVVAIWLRKYVGLDGADTGVIFSCISIVALCAQPLYGFMQDKLGLRKNLLLFIAVLLIASGPFFMVFGTLLKWNVFLGSAIGGLFIGMTFHAGIGVLESYTERVSRLRNFEYGKARMWGSLGWATATFFAGRNINVNPDYNFIMATVSGLLFLVILLKLKTANTDAYNSLEHGKPSTITVKDALQLFVQPQFWALILFVLGTCIYSVYDQQFMVYFAHQFQNEQLGNEMYGYLNSLQVFLEAGGMFLAPFIVNRIGAKNGLLFASSVMALRIIGSGLVDGAIMISIMKLLHAVELPILLVAIFKYNSLHFDKRLSSTLYLVGFSCMSSVVASILSPLAGWGYDQIGFAHTYLVMGGFVIITTILSAFCLRGDGTGNQEIGSKDQRNKFDKDHSDNLVVKV</sequence>
<evidence type="ECO:0000256" key="7">
    <source>
        <dbReference type="ARBA" id="ARBA00023136"/>
    </source>
</evidence>
<evidence type="ECO:0000313" key="14">
    <source>
        <dbReference type="Proteomes" id="UP000216001"/>
    </source>
</evidence>
<dbReference type="Pfam" id="PF01306">
    <property type="entry name" value="LacY_symp"/>
    <property type="match status" value="1"/>
</dbReference>
<dbReference type="Gene3D" id="1.20.1250.20">
    <property type="entry name" value="MFS general substrate transporter like domains"/>
    <property type="match status" value="2"/>
</dbReference>
<evidence type="ECO:0000313" key="13">
    <source>
        <dbReference type="EMBL" id="OZS76318.1"/>
    </source>
</evidence>
<dbReference type="Proteomes" id="UP000216001">
    <property type="component" value="Unassembled WGS sequence"/>
</dbReference>
<dbReference type="InterPro" id="IPR036259">
    <property type="entry name" value="MFS_trans_sf"/>
</dbReference>
<evidence type="ECO:0000256" key="3">
    <source>
        <dbReference type="ARBA" id="ARBA00022475"/>
    </source>
</evidence>
<dbReference type="NCBIfam" id="TIGR00882">
    <property type="entry name" value="2A0105"/>
    <property type="match status" value="1"/>
</dbReference>
<keyword evidence="4" id="KW-0997">Cell inner membrane</keyword>
<comment type="subcellular location">
    <subcellularLocation>
        <location evidence="1">Cell inner membrane</location>
        <topology evidence="1">Multi-pass membrane protein</topology>
    </subcellularLocation>
</comment>
<dbReference type="GO" id="GO:0015528">
    <property type="term" value="F:lactose:proton symporter activity"/>
    <property type="evidence" value="ECO:0007669"/>
    <property type="project" value="TreeGrafter"/>
</dbReference>
<dbReference type="GO" id="GO:0005886">
    <property type="term" value="C:plasma membrane"/>
    <property type="evidence" value="ECO:0007669"/>
    <property type="project" value="UniProtKB-SubCell"/>
</dbReference>
<dbReference type="GO" id="GO:0030395">
    <property type="term" value="F:lactose binding"/>
    <property type="evidence" value="ECO:0007669"/>
    <property type="project" value="TreeGrafter"/>
</dbReference>
<comment type="caution">
    <text evidence="13">The sequence shown here is derived from an EMBL/GenBank/DDBJ whole genome shotgun (WGS) entry which is preliminary data.</text>
</comment>
<organism evidence="13 14">
    <name type="scientific">Providencia rettgeri</name>
    <dbReference type="NCBI Taxonomy" id="587"/>
    <lineage>
        <taxon>Bacteria</taxon>
        <taxon>Pseudomonadati</taxon>
        <taxon>Pseudomonadota</taxon>
        <taxon>Gammaproteobacteria</taxon>
        <taxon>Enterobacterales</taxon>
        <taxon>Morganellaceae</taxon>
        <taxon>Providencia</taxon>
    </lineage>
</organism>
<feature type="transmembrane region" description="Helical" evidence="8">
    <location>
        <begin position="375"/>
        <end position="396"/>
    </location>
</feature>
<feature type="transmembrane region" description="Helical" evidence="8">
    <location>
        <begin position="46"/>
        <end position="64"/>
    </location>
</feature>
<gene>
    <name evidence="10" type="primary">lacY</name>
    <name evidence="13" type="ORF">CHI95_00335</name>
    <name evidence="10" type="ORF">GHA_00992</name>
    <name evidence="11" type="ORF">KYI77_01770</name>
    <name evidence="12" type="ORF">OGX73_03500</name>
</gene>
<dbReference type="PRINTS" id="PR00174">
    <property type="entry name" value="LACYSMPORT"/>
</dbReference>
<reference evidence="10" key="2">
    <citation type="submission" date="2020-05" db="EMBL/GenBank/DDBJ databases">
        <authorList>
            <person name="Delgado-Blas J."/>
        </authorList>
    </citation>
    <scope>NUCLEOTIDE SEQUENCE</scope>
    <source>
        <strain evidence="10">BB1453</strain>
    </source>
</reference>
<keyword evidence="6 8" id="KW-1133">Transmembrane helix</keyword>
<dbReference type="EMBL" id="NOWC01000001">
    <property type="protein sequence ID" value="OZS76318.1"/>
    <property type="molecule type" value="Genomic_DNA"/>
</dbReference>
<feature type="transmembrane region" description="Helical" evidence="8">
    <location>
        <begin position="12"/>
        <end position="34"/>
    </location>
</feature>
<keyword evidence="3" id="KW-1003">Cell membrane</keyword>
<name>A0A264VY99_PRORE</name>
<dbReference type="SUPFAM" id="SSF103473">
    <property type="entry name" value="MFS general substrate transporter"/>
    <property type="match status" value="1"/>
</dbReference>
<reference evidence="11" key="3">
    <citation type="submission" date="2021-07" db="EMBL/GenBank/DDBJ databases">
        <authorList>
            <person name="Stanton E."/>
        </authorList>
    </citation>
    <scope>NUCLEOTIDE SEQUENCE</scope>
    <source>
        <strain evidence="11">2021EL-01139</strain>
    </source>
</reference>
<feature type="transmembrane region" description="Helical" evidence="8">
    <location>
        <begin position="259"/>
        <end position="279"/>
    </location>
</feature>
<feature type="domain" description="Major facilitator superfamily (MFS) profile" evidence="9">
    <location>
        <begin position="8"/>
        <end position="400"/>
    </location>
</feature>
<dbReference type="Proteomes" id="UP000834611">
    <property type="component" value="Unassembled WGS sequence"/>
</dbReference>
<feature type="transmembrane region" description="Helical" evidence="8">
    <location>
        <begin position="311"/>
        <end position="332"/>
    </location>
</feature>
<feature type="transmembrane region" description="Helical" evidence="8">
    <location>
        <begin position="344"/>
        <end position="369"/>
    </location>
</feature>
<dbReference type="GeneID" id="92274577"/>
<evidence type="ECO:0000256" key="5">
    <source>
        <dbReference type="ARBA" id="ARBA00022692"/>
    </source>
</evidence>
<dbReference type="Proteomes" id="UP001159001">
    <property type="component" value="Unassembled WGS sequence"/>
</dbReference>
<dbReference type="PROSITE" id="PS50850">
    <property type="entry name" value="MFS"/>
    <property type="match status" value="1"/>
</dbReference>
<dbReference type="AlphaFoldDB" id="A0A264VY99"/>